<name>A0A1M5LQ11_9FLAO</name>
<dbReference type="PANTHER" id="PTHR32305">
    <property type="match status" value="1"/>
</dbReference>
<dbReference type="RefSeq" id="WP_073175446.1">
    <property type="nucleotide sequence ID" value="NZ_FQVE01000007.1"/>
</dbReference>
<feature type="domain" description="DUF6443" evidence="1">
    <location>
        <begin position="53"/>
        <end position="164"/>
    </location>
</feature>
<dbReference type="PANTHER" id="PTHR32305:SF15">
    <property type="entry name" value="PROTEIN RHSA-RELATED"/>
    <property type="match status" value="1"/>
</dbReference>
<dbReference type="Pfam" id="PF20041">
    <property type="entry name" value="DUF6443"/>
    <property type="match status" value="1"/>
</dbReference>
<evidence type="ECO:0000313" key="2">
    <source>
        <dbReference type="EMBL" id="SHG67141.1"/>
    </source>
</evidence>
<dbReference type="Gene3D" id="2.180.10.10">
    <property type="entry name" value="RHS repeat-associated core"/>
    <property type="match status" value="1"/>
</dbReference>
<dbReference type="InterPro" id="IPR022385">
    <property type="entry name" value="Rhs_assc_core"/>
</dbReference>
<gene>
    <name evidence="2" type="ORF">SAMN02787073_4620</name>
</gene>
<accession>A0A1M5LQ11</accession>
<evidence type="ECO:0000259" key="1">
    <source>
        <dbReference type="Pfam" id="PF20041"/>
    </source>
</evidence>
<organism evidence="2 3">
    <name type="scientific">Chryseobacterium vrystaatense</name>
    <dbReference type="NCBI Taxonomy" id="307480"/>
    <lineage>
        <taxon>Bacteria</taxon>
        <taxon>Pseudomonadati</taxon>
        <taxon>Bacteroidota</taxon>
        <taxon>Flavobacteriia</taxon>
        <taxon>Flavobacteriales</taxon>
        <taxon>Weeksellaceae</taxon>
        <taxon>Chryseobacterium group</taxon>
        <taxon>Chryseobacterium</taxon>
    </lineage>
</organism>
<dbReference type="Proteomes" id="UP000184108">
    <property type="component" value="Unassembled WGS sequence"/>
</dbReference>
<dbReference type="AlphaFoldDB" id="A0A1M5LQ11"/>
<protein>
    <submittedName>
        <fullName evidence="2">RHS repeat-associated core domain-containing protein</fullName>
    </submittedName>
</protein>
<dbReference type="NCBIfam" id="TIGR03696">
    <property type="entry name" value="Rhs_assc_core"/>
    <property type="match status" value="1"/>
</dbReference>
<dbReference type="EMBL" id="FQVE01000007">
    <property type="protein sequence ID" value="SHG67141.1"/>
    <property type="molecule type" value="Genomic_DNA"/>
</dbReference>
<dbReference type="InterPro" id="IPR045619">
    <property type="entry name" value="DUF6443"/>
</dbReference>
<sequence>MTTNNEKIKNQTRMSNEKLKMKKYFSIFTLLFSLTFSAQTSLSTTENYMYTKSCLDADCIKKSESVQYFDGLGRPIQSVAIKATPQGRDVVVPIEYDAQGRQTKSYLPVPQAGTANGAIYSNPLGNASSAGYGSEKIYSEKVYDNIFPGRVSQMLPAGTTWSQKPLTFGYDANTETDHVKKFSTATTWENGATKSIPSNAGIYQNGLLYKNSVTDQDGNRTIEFKNAKGQIVLLRKEAGTTENADTYYVYDEYSQLVFVVPPLLAKIQSWSQADQDNLAYEYRYDGLGRLVEKKIPGKGWEWMVYDKQDRIVGTQDAVMRAKGQWLYTKYDQFGRAAITGLATGGTRSAEQAVVDGYGSNNVNRLNTAFFERQGMDVYYGNPDTTYPNSSKWVALLSLNYYDTYPAYSFNPPFPSAIFGKAIMTDAQNASVNTQAMPTLSLVKNIEDDNWTKSYAYYDTQGRSVGSYTINHLGGYTRTETELDFTGVAQQTKVYHKRLSTDTERVISQSFDYDNQYRVKKHRHQVDSGPVELLAENTYNELSQISNKKVAGGLESIDYQYDIRGALIKVNDPAALGTKLFGYELKYQNPEYNNVAPGKSNGNISEIDWKSASDGILKRYSYIYDPLNRLKDAIYAEPGSTIPHNNTYNEHATYDLNGNIKTLQRNAVPVMGNTATMVDDLVYQYTGNRLDKVIENSMNDTGYEGGNNTIDYDLNGSMINMKDKGIQTINYNIMDLPNNLSITQTIFGQTSTVNLNYLYRADGVKLRKTNFRMGGRGSMPITTVTDYLDGFQYSYTDGGGFQPCLTCKTARAFEEQAYKGIVFPGTETPEWKLDFVSTAEGFYSFTENRYIYQYSDHLGNTRLSFAKNSAGALEILDTNNYYPFGLNHTGGNGLNSSGFGSWYSYKYNGKELQETGMYDYGARFYMPDLGRWGVMDPLAELMRRHSPYNYAFNNPISFTDPDGMRPMNQLKVYDADEGGGAGGGSWTNPNWLGLGGGNLGDSYGFGDVGSGSGNTGTTYETEHGTVYTGSAASDAFSNLMSGNTKPPKQNFWKRAGNYISRLFGWGKKSSIRVEAGPATRIGAADFGTAVEESELTGTQKLSAVRQVWNFTSDNIISKPVEGVQFFGYFLYGLGQVPSEMYEQGRMENIHVKMDMTLRGFRNGTWGKTMEYVDGVTVMSEQEKFEKMSIPAIELTTFGIGTKLNLVKNGAVNAALKMGIKTTAKKTIYKNVKH</sequence>
<reference evidence="3" key="1">
    <citation type="submission" date="2016-11" db="EMBL/GenBank/DDBJ databases">
        <authorList>
            <person name="Varghese N."/>
            <person name="Submissions S."/>
        </authorList>
    </citation>
    <scope>NUCLEOTIDE SEQUENCE [LARGE SCALE GENOMIC DNA]</scope>
    <source>
        <strain evidence="3">YR203</strain>
    </source>
</reference>
<evidence type="ECO:0000313" key="3">
    <source>
        <dbReference type="Proteomes" id="UP000184108"/>
    </source>
</evidence>
<dbReference type="InterPro" id="IPR050708">
    <property type="entry name" value="T6SS_VgrG/RHS"/>
</dbReference>
<proteinExistence type="predicted"/>